<dbReference type="GO" id="GO:0015097">
    <property type="term" value="F:mercury ion transmembrane transporter activity"/>
    <property type="evidence" value="ECO:0007669"/>
    <property type="project" value="InterPro"/>
</dbReference>
<evidence type="ECO:0000313" key="2">
    <source>
        <dbReference type="EMBL" id="BAL59437.1"/>
    </source>
</evidence>
<reference evidence="2" key="1">
    <citation type="journal article" date="2005" name="Environ. Microbiol.">
        <title>Genetic and functional properties of uncultivated thermophilic crenarchaeotes from a subsurface gold mine as revealed by analysis of genome fragments.</title>
        <authorList>
            <person name="Nunoura T."/>
            <person name="Hirayama H."/>
            <person name="Takami H."/>
            <person name="Oida H."/>
            <person name="Nishi S."/>
            <person name="Shimamura S."/>
            <person name="Suzuki Y."/>
            <person name="Inagaki F."/>
            <person name="Takai K."/>
            <person name="Nealson K.H."/>
            <person name="Horikoshi K."/>
        </authorList>
    </citation>
    <scope>NUCLEOTIDE SEQUENCE</scope>
</reference>
<dbReference type="AlphaFoldDB" id="H5SV08"/>
<dbReference type="EMBL" id="AP011803">
    <property type="protein sequence ID" value="BAL59437.1"/>
    <property type="molecule type" value="Genomic_DNA"/>
</dbReference>
<evidence type="ECO:0000256" key="1">
    <source>
        <dbReference type="SAM" id="Phobius"/>
    </source>
</evidence>
<feature type="transmembrane region" description="Helical" evidence="1">
    <location>
        <begin position="41"/>
        <end position="60"/>
    </location>
</feature>
<evidence type="ECO:0008006" key="3">
    <source>
        <dbReference type="Google" id="ProtNLM"/>
    </source>
</evidence>
<keyword evidence="1" id="KW-0812">Transmembrane</keyword>
<name>H5SV08_ACEAU</name>
<dbReference type="Pfam" id="PF05052">
    <property type="entry name" value="MerE"/>
    <property type="match status" value="1"/>
</dbReference>
<gene>
    <name evidence="2" type="ORF">HGMM_OP4C073</name>
</gene>
<reference evidence="2" key="2">
    <citation type="journal article" date="2012" name="PLoS ONE">
        <title>A Deeply Branching Thermophilic Bacterium with an Ancient Acetyl-CoA Pathway Dominates a Subsurface Ecosystem.</title>
        <authorList>
            <person name="Takami H."/>
            <person name="Noguchi H."/>
            <person name="Takaki Y."/>
            <person name="Uchiyama I."/>
            <person name="Toyoda A."/>
            <person name="Nishi S."/>
            <person name="Chee G.-J."/>
            <person name="Arai W."/>
            <person name="Nunoura T."/>
            <person name="Itoh T."/>
            <person name="Hattori M."/>
            <person name="Takai K."/>
        </authorList>
    </citation>
    <scope>NUCLEOTIDE SEQUENCE</scope>
</reference>
<organism evidence="2">
    <name type="scientific">Acetithermum autotrophicum</name>
    <dbReference type="NCBI Taxonomy" id="1446466"/>
    <lineage>
        <taxon>Bacteria</taxon>
        <taxon>Candidatus Bipolaricaulota</taxon>
        <taxon>Candidatus Acetithermum</taxon>
    </lineage>
</organism>
<keyword evidence="1" id="KW-0472">Membrane</keyword>
<keyword evidence="1" id="KW-1133">Transmembrane helix</keyword>
<dbReference type="GO" id="GO:0016020">
    <property type="term" value="C:membrane"/>
    <property type="evidence" value="ECO:0007669"/>
    <property type="project" value="InterPro"/>
</dbReference>
<protein>
    <recommendedName>
        <fullName evidence="3">Mercury resistance protein</fullName>
    </recommendedName>
</protein>
<sequence>MKKYLAFLGAALFCPCHLPLWAGLLAGTAFGAFLAQNLLWLFIVLTVGFLFFLGYGWRLVAKERS</sequence>
<accession>H5SV08</accession>
<dbReference type="InterPro" id="IPR007746">
    <property type="entry name" value="MerE"/>
</dbReference>
<proteinExistence type="predicted"/>